<keyword evidence="2" id="KW-0472">Membrane</keyword>
<dbReference type="EMBL" id="MU157900">
    <property type="protein sequence ID" value="KAF9524375.1"/>
    <property type="molecule type" value="Genomic_DNA"/>
</dbReference>
<keyword evidence="5" id="KW-1185">Reference proteome</keyword>
<evidence type="ECO:0000313" key="4">
    <source>
        <dbReference type="EMBL" id="KAF9524375.1"/>
    </source>
</evidence>
<dbReference type="Proteomes" id="UP000807306">
    <property type="component" value="Unassembled WGS sequence"/>
</dbReference>
<keyword evidence="2" id="KW-0812">Transmembrane</keyword>
<reference evidence="4" key="1">
    <citation type="submission" date="2020-11" db="EMBL/GenBank/DDBJ databases">
        <authorList>
            <consortium name="DOE Joint Genome Institute"/>
            <person name="Ahrendt S."/>
            <person name="Riley R."/>
            <person name="Andreopoulos W."/>
            <person name="Labutti K."/>
            <person name="Pangilinan J."/>
            <person name="Ruiz-Duenas F.J."/>
            <person name="Barrasa J.M."/>
            <person name="Sanchez-Garcia M."/>
            <person name="Camarero S."/>
            <person name="Miyauchi S."/>
            <person name="Serrano A."/>
            <person name="Linde D."/>
            <person name="Babiker R."/>
            <person name="Drula E."/>
            <person name="Ayuso-Fernandez I."/>
            <person name="Pacheco R."/>
            <person name="Padilla G."/>
            <person name="Ferreira P."/>
            <person name="Barriuso J."/>
            <person name="Kellner H."/>
            <person name="Castanera R."/>
            <person name="Alfaro M."/>
            <person name="Ramirez L."/>
            <person name="Pisabarro A.G."/>
            <person name="Kuo A."/>
            <person name="Tritt A."/>
            <person name="Lipzen A."/>
            <person name="He G."/>
            <person name="Yan M."/>
            <person name="Ng V."/>
            <person name="Cullen D."/>
            <person name="Martin F."/>
            <person name="Rosso M.-N."/>
            <person name="Henrissat B."/>
            <person name="Hibbett D."/>
            <person name="Martinez A.T."/>
            <person name="Grigoriev I.V."/>
        </authorList>
    </citation>
    <scope>NUCLEOTIDE SEQUENCE</scope>
    <source>
        <strain evidence="4">CBS 506.95</strain>
    </source>
</reference>
<evidence type="ECO:0000256" key="2">
    <source>
        <dbReference type="SAM" id="Phobius"/>
    </source>
</evidence>
<feature type="chain" id="PRO_5040212330" evidence="3">
    <location>
        <begin position="23"/>
        <end position="474"/>
    </location>
</feature>
<sequence>MFLRHPIFLPSLLLLAISRTSAYTWKFQQQPRECSNLTVSVKGGQPPYRLLIVPSGMYEGDPNTDPRRILQHAFTGNDKEATFQLKYPVSSQFVALVSDASGFASGGTSTSITVGSSPNLDSSCLDNPDPNAFYFMLYPNEIVQCAYNAFSLDPGNSLKVQGNPNYLGIIPGGQSFEIPRSNVSTDGSINWQASLKSTTTLILVAGDARGRGSGGSAVYTVGVGSTFDNSCLDENSPSSTPGNPAGGYPTANGNGGSGHSMRLNVGAIIGVALGGVTVLVMSVILLWWWRRKHNQRRGLRAVLLDRVDDDVDHSEGRGRKARKQPRVQRPIHHYSPEPFRFMSSSNSLNNPSSMSSLVGFSSRGGMYQAKPGAMASGGETSGRRKGLPRTPALAVVNVIQHDDAGPPLSPPKDLTVPTIVELPPAYTALKRLQTWRAAAAARRSRGRSAGAGNVTAGRSLSRTSEQVRRDGRDS</sequence>
<feature type="signal peptide" evidence="3">
    <location>
        <begin position="1"/>
        <end position="22"/>
    </location>
</feature>
<feature type="compositionally biased region" description="Low complexity" evidence="1">
    <location>
        <begin position="442"/>
        <end position="452"/>
    </location>
</feature>
<proteinExistence type="predicted"/>
<evidence type="ECO:0000256" key="3">
    <source>
        <dbReference type="SAM" id="SignalP"/>
    </source>
</evidence>
<evidence type="ECO:0000313" key="5">
    <source>
        <dbReference type="Proteomes" id="UP000807306"/>
    </source>
</evidence>
<comment type="caution">
    <text evidence="4">The sequence shown here is derived from an EMBL/GenBank/DDBJ whole genome shotgun (WGS) entry which is preliminary data.</text>
</comment>
<name>A0A9P6JL24_9AGAR</name>
<protein>
    <submittedName>
        <fullName evidence="4">Uncharacterized protein</fullName>
    </submittedName>
</protein>
<gene>
    <name evidence="4" type="ORF">CPB83DRAFT_820274</name>
</gene>
<keyword evidence="3" id="KW-0732">Signal</keyword>
<dbReference type="OrthoDB" id="3267813at2759"/>
<feature type="compositionally biased region" description="Polar residues" evidence="1">
    <location>
        <begin position="232"/>
        <end position="242"/>
    </location>
</feature>
<feature type="compositionally biased region" description="Basic and acidic residues" evidence="1">
    <location>
        <begin position="465"/>
        <end position="474"/>
    </location>
</feature>
<organism evidence="4 5">
    <name type="scientific">Crepidotus variabilis</name>
    <dbReference type="NCBI Taxonomy" id="179855"/>
    <lineage>
        <taxon>Eukaryota</taxon>
        <taxon>Fungi</taxon>
        <taxon>Dikarya</taxon>
        <taxon>Basidiomycota</taxon>
        <taxon>Agaricomycotina</taxon>
        <taxon>Agaricomycetes</taxon>
        <taxon>Agaricomycetidae</taxon>
        <taxon>Agaricales</taxon>
        <taxon>Agaricineae</taxon>
        <taxon>Crepidotaceae</taxon>
        <taxon>Crepidotus</taxon>
    </lineage>
</organism>
<feature type="region of interest" description="Disordered" evidence="1">
    <location>
        <begin position="442"/>
        <end position="474"/>
    </location>
</feature>
<evidence type="ECO:0000256" key="1">
    <source>
        <dbReference type="SAM" id="MobiDB-lite"/>
    </source>
</evidence>
<keyword evidence="2" id="KW-1133">Transmembrane helix</keyword>
<feature type="transmembrane region" description="Helical" evidence="2">
    <location>
        <begin position="267"/>
        <end position="289"/>
    </location>
</feature>
<accession>A0A9P6JL24</accession>
<dbReference type="AlphaFoldDB" id="A0A9P6JL24"/>
<feature type="region of interest" description="Disordered" evidence="1">
    <location>
        <begin position="232"/>
        <end position="253"/>
    </location>
</feature>